<accession>A0ABR0W554</accession>
<dbReference type="Pfam" id="PF13365">
    <property type="entry name" value="Trypsin_2"/>
    <property type="match status" value="1"/>
</dbReference>
<proteinExistence type="inferred from homology"/>
<evidence type="ECO:0000256" key="5">
    <source>
        <dbReference type="SAM" id="MobiDB-lite"/>
    </source>
</evidence>
<evidence type="ECO:0000256" key="3">
    <source>
        <dbReference type="ARBA" id="ARBA00022801"/>
    </source>
</evidence>
<dbReference type="Gene3D" id="3.20.190.20">
    <property type="match status" value="1"/>
</dbReference>
<dbReference type="Proteomes" id="UP001318860">
    <property type="component" value="Unassembled WGS sequence"/>
</dbReference>
<feature type="region of interest" description="Disordered" evidence="5">
    <location>
        <begin position="74"/>
        <end position="108"/>
    </location>
</feature>
<reference evidence="7 8" key="1">
    <citation type="journal article" date="2021" name="Comput. Struct. Biotechnol. J.">
        <title>De novo genome assembly of the potent medicinal plant Rehmannia glutinosa using nanopore technology.</title>
        <authorList>
            <person name="Ma L."/>
            <person name="Dong C."/>
            <person name="Song C."/>
            <person name="Wang X."/>
            <person name="Zheng X."/>
            <person name="Niu Y."/>
            <person name="Chen S."/>
            <person name="Feng W."/>
        </authorList>
    </citation>
    <scope>NUCLEOTIDE SEQUENCE [LARGE SCALE GENOMIC DNA]</scope>
    <source>
        <strain evidence="7">DH-2019</strain>
    </source>
</reference>
<dbReference type="PRINTS" id="PR00834">
    <property type="entry name" value="PROTEASES2C"/>
</dbReference>
<evidence type="ECO:0000313" key="8">
    <source>
        <dbReference type="Proteomes" id="UP001318860"/>
    </source>
</evidence>
<dbReference type="PANTHER" id="PTHR45980">
    <property type="match status" value="1"/>
</dbReference>
<comment type="similarity">
    <text evidence="1">Belongs to the peptidase S1C family.</text>
</comment>
<comment type="caution">
    <text evidence="7">The sequence shown here is derived from an EMBL/GenBank/DDBJ whole genome shotgun (WGS) entry which is preliminary data.</text>
</comment>
<evidence type="ECO:0000259" key="6">
    <source>
        <dbReference type="Pfam" id="PF17815"/>
    </source>
</evidence>
<feature type="compositionally biased region" description="Polar residues" evidence="5">
    <location>
        <begin position="90"/>
        <end position="107"/>
    </location>
</feature>
<feature type="compositionally biased region" description="Basic and acidic residues" evidence="5">
    <location>
        <begin position="74"/>
        <end position="88"/>
    </location>
</feature>
<protein>
    <recommendedName>
        <fullName evidence="6">Protease Do-like PDZ domain-containing protein</fullName>
    </recommendedName>
</protein>
<organism evidence="7 8">
    <name type="scientific">Rehmannia glutinosa</name>
    <name type="common">Chinese foxglove</name>
    <dbReference type="NCBI Taxonomy" id="99300"/>
    <lineage>
        <taxon>Eukaryota</taxon>
        <taxon>Viridiplantae</taxon>
        <taxon>Streptophyta</taxon>
        <taxon>Embryophyta</taxon>
        <taxon>Tracheophyta</taxon>
        <taxon>Spermatophyta</taxon>
        <taxon>Magnoliopsida</taxon>
        <taxon>eudicotyledons</taxon>
        <taxon>Gunneridae</taxon>
        <taxon>Pentapetalae</taxon>
        <taxon>asterids</taxon>
        <taxon>lamiids</taxon>
        <taxon>Lamiales</taxon>
        <taxon>Orobanchaceae</taxon>
        <taxon>Rehmannieae</taxon>
        <taxon>Rehmannia</taxon>
    </lineage>
</organism>
<dbReference type="InterPro" id="IPR046449">
    <property type="entry name" value="DEGP_PDZ_sf"/>
</dbReference>
<name>A0ABR0W554_REHGL</name>
<dbReference type="InterPro" id="IPR009003">
    <property type="entry name" value="Peptidase_S1_PA"/>
</dbReference>
<sequence>MAIAAANCWFSAVTSTGCAAANRLFSTSHRPAYLSTVRKPSDDQNRSPFKGKPRKSSVENEVITQKFSIRARDENTFSNADGRKDRNKAGRSQSAPSKSLGVQNKGNQGVLGNLKEQQVEAGNLQDASFLSAVVKVKVKRRGDDTKYVAKVLARGVECDIALLSVESKEFWQGTEPLHLGRLPNLQDSVTVVGYPLGGETISVSKGVVSRIEVTSYAHGSSELLGIQIDAAINPGNSGGPAFNDQGECIGVAFQVYRSDEVENIGYVIPSTVVSHFLEDYERNGKYTGFPSLGVLLQKLENPALRACLNVPTNEGVLVRKVEPTSHASTVLKEGDVIVSFDNVRVGCEGTVPFRSSERIAFRYLISLKYGTLPSLSVEIVDESTVFYAKIQRRTDRGPVTACKDKYLVFEFEDNFLVVLERESALAASKSILKGYGIPSERSEDLLVPYVDSVGQNEATNQHEFGDTPVSNSEVGYDGLLWA</sequence>
<dbReference type="InterPro" id="IPR036034">
    <property type="entry name" value="PDZ_sf"/>
</dbReference>
<feature type="domain" description="Protease Do-like PDZ" evidence="6">
    <location>
        <begin position="399"/>
        <end position="444"/>
    </location>
</feature>
<dbReference type="Pfam" id="PF17815">
    <property type="entry name" value="PDZ_3"/>
    <property type="match status" value="1"/>
</dbReference>
<evidence type="ECO:0000256" key="4">
    <source>
        <dbReference type="ARBA" id="ARBA00022825"/>
    </source>
</evidence>
<dbReference type="PANTHER" id="PTHR45980:SF6">
    <property type="entry name" value="PROTEASE DO-LIKE 2, CHLOROPLASTIC"/>
    <property type="match status" value="1"/>
</dbReference>
<keyword evidence="4" id="KW-0720">Serine protease</keyword>
<evidence type="ECO:0000313" key="7">
    <source>
        <dbReference type="EMBL" id="KAK6141310.1"/>
    </source>
</evidence>
<evidence type="ECO:0000256" key="2">
    <source>
        <dbReference type="ARBA" id="ARBA00022670"/>
    </source>
</evidence>
<keyword evidence="3" id="KW-0378">Hydrolase</keyword>
<feature type="region of interest" description="Disordered" evidence="5">
    <location>
        <begin position="35"/>
        <end position="57"/>
    </location>
</feature>
<dbReference type="Gene3D" id="2.30.42.10">
    <property type="match status" value="1"/>
</dbReference>
<evidence type="ECO:0000256" key="1">
    <source>
        <dbReference type="ARBA" id="ARBA00010541"/>
    </source>
</evidence>
<keyword evidence="8" id="KW-1185">Reference proteome</keyword>
<dbReference type="Gene3D" id="2.40.10.120">
    <property type="match status" value="1"/>
</dbReference>
<dbReference type="InterPro" id="IPR001940">
    <property type="entry name" value="Peptidase_S1C"/>
</dbReference>
<gene>
    <name evidence="7" type="ORF">DH2020_024946</name>
</gene>
<keyword evidence="2" id="KW-0645">Protease</keyword>
<dbReference type="EMBL" id="JABTTQ020000153">
    <property type="protein sequence ID" value="KAK6141310.1"/>
    <property type="molecule type" value="Genomic_DNA"/>
</dbReference>
<dbReference type="SUPFAM" id="SSF50156">
    <property type="entry name" value="PDZ domain-like"/>
    <property type="match status" value="1"/>
</dbReference>
<dbReference type="InterPro" id="IPR041517">
    <property type="entry name" value="DEGP_PDZ"/>
</dbReference>
<dbReference type="SUPFAM" id="SSF50494">
    <property type="entry name" value="Trypsin-like serine proteases"/>
    <property type="match status" value="1"/>
</dbReference>